<evidence type="ECO:0000313" key="2">
    <source>
        <dbReference type="Proteomes" id="UP000322915"/>
    </source>
</evidence>
<gene>
    <name evidence="1" type="ORF">EU509_20560</name>
</gene>
<protein>
    <submittedName>
        <fullName evidence="1">Uncharacterized protein</fullName>
    </submittedName>
</protein>
<accession>A0ABQ6RDE1</accession>
<dbReference type="EMBL" id="SEUJ01000078">
    <property type="protein sequence ID" value="KAA1150498.1"/>
    <property type="molecule type" value="Genomic_DNA"/>
</dbReference>
<dbReference type="Proteomes" id="UP000322915">
    <property type="component" value="Unassembled WGS sequence"/>
</dbReference>
<reference evidence="1 2" key="1">
    <citation type="submission" date="2019-01" db="EMBL/GenBank/DDBJ databases">
        <title>Genome sequences of marine Pseudoalteromonas species.</title>
        <authorList>
            <person name="Boraston A.B."/>
            <person name="Hehemann J.-H."/>
            <person name="Vickers C.J."/>
            <person name="Salama-Alber O."/>
            <person name="Abe K."/>
            <person name="Hettle A.J."/>
        </authorList>
    </citation>
    <scope>NUCLEOTIDE SEQUENCE [LARGE SCALE GENOMIC DNA]</scope>
    <source>
        <strain evidence="1 2">PS47</strain>
    </source>
</reference>
<sequence length="75" mass="8762">MCKHSFHFIHEMHYSSIAYFQGVMTGKGVKREIGAWPWQEARPDPLYFLEARPDPLYFLNTNCIGWVDGNETLRG</sequence>
<organism evidence="1 2">
    <name type="scientific">Pseudoalteromonas fuliginea</name>
    <dbReference type="NCBI Taxonomy" id="1872678"/>
    <lineage>
        <taxon>Bacteria</taxon>
        <taxon>Pseudomonadati</taxon>
        <taxon>Pseudomonadota</taxon>
        <taxon>Gammaproteobacteria</taxon>
        <taxon>Alteromonadales</taxon>
        <taxon>Pseudoalteromonadaceae</taxon>
        <taxon>Pseudoalteromonas</taxon>
    </lineage>
</organism>
<keyword evidence="2" id="KW-1185">Reference proteome</keyword>
<proteinExistence type="predicted"/>
<name>A0ABQ6RDE1_9GAMM</name>
<evidence type="ECO:0000313" key="1">
    <source>
        <dbReference type="EMBL" id="KAA1150498.1"/>
    </source>
</evidence>
<comment type="caution">
    <text evidence="1">The sequence shown here is derived from an EMBL/GenBank/DDBJ whole genome shotgun (WGS) entry which is preliminary data.</text>
</comment>